<protein>
    <submittedName>
        <fullName evidence="1">Uncharacterized protein</fullName>
    </submittedName>
</protein>
<evidence type="ECO:0000313" key="2">
    <source>
        <dbReference type="Proteomes" id="UP000828048"/>
    </source>
</evidence>
<reference evidence="1 2" key="1">
    <citation type="journal article" date="2021" name="Hortic Res">
        <title>High-quality reference genome and annotation aids understanding of berry development for evergreen blueberry (Vaccinium darrowii).</title>
        <authorList>
            <person name="Yu J."/>
            <person name="Hulse-Kemp A.M."/>
            <person name="Babiker E."/>
            <person name="Staton M."/>
        </authorList>
    </citation>
    <scope>NUCLEOTIDE SEQUENCE [LARGE SCALE GENOMIC DNA]</scope>
    <source>
        <strain evidence="2">cv. NJ 8807/NJ 8810</strain>
        <tissue evidence="1">Young leaf</tissue>
    </source>
</reference>
<dbReference type="EMBL" id="CM037158">
    <property type="protein sequence ID" value="KAH7850895.1"/>
    <property type="molecule type" value="Genomic_DNA"/>
</dbReference>
<evidence type="ECO:0000313" key="1">
    <source>
        <dbReference type="EMBL" id="KAH7850895.1"/>
    </source>
</evidence>
<keyword evidence="2" id="KW-1185">Reference proteome</keyword>
<organism evidence="1 2">
    <name type="scientific">Vaccinium darrowii</name>
    <dbReference type="NCBI Taxonomy" id="229202"/>
    <lineage>
        <taxon>Eukaryota</taxon>
        <taxon>Viridiplantae</taxon>
        <taxon>Streptophyta</taxon>
        <taxon>Embryophyta</taxon>
        <taxon>Tracheophyta</taxon>
        <taxon>Spermatophyta</taxon>
        <taxon>Magnoliopsida</taxon>
        <taxon>eudicotyledons</taxon>
        <taxon>Gunneridae</taxon>
        <taxon>Pentapetalae</taxon>
        <taxon>asterids</taxon>
        <taxon>Ericales</taxon>
        <taxon>Ericaceae</taxon>
        <taxon>Vaccinioideae</taxon>
        <taxon>Vaccinieae</taxon>
        <taxon>Vaccinium</taxon>
    </lineage>
</organism>
<comment type="caution">
    <text evidence="1">The sequence shown here is derived from an EMBL/GenBank/DDBJ whole genome shotgun (WGS) entry which is preliminary data.</text>
</comment>
<sequence length="331" mass="37223">MADTKSSTAVMADPNSSTAAKPSSNFFDMQIMTNTAEHRRRKERENRKQGKKDKFWKYTPLLIAALKGDWETANKFFEQNPNAVTAPITRELETALYMATGTGKKAIKFGVELLKLMPAEDIAQRDIDETLSFLLEASYKDDAAARTLFFTCSRTEPSGAELLIHVITSGFYDLALDLVHRYPQLAISQARDNDDCALGAIARKASAFSSGKHLKFFWDRIIYADVPVPSENYVEDLNRVEIENPVEIEYPVQKYHRARFVGITFFISEDDFLYVLPKRLIAGLVTLFLSITTMMVAFSFSLYLVLGHKKAWILVSVAALACLPVTSFVSL</sequence>
<dbReference type="Proteomes" id="UP000828048">
    <property type="component" value="Chromosome 8"/>
</dbReference>
<gene>
    <name evidence="1" type="ORF">Vadar_004338</name>
</gene>
<accession>A0ACB7YBW0</accession>
<proteinExistence type="predicted"/>
<name>A0ACB7YBW0_9ERIC</name>